<dbReference type="Proteomes" id="UP000054279">
    <property type="component" value="Unassembled WGS sequence"/>
</dbReference>
<dbReference type="PRINTS" id="PR01217">
    <property type="entry name" value="PRICHEXTENSN"/>
</dbReference>
<evidence type="ECO:0000313" key="3">
    <source>
        <dbReference type="Proteomes" id="UP000054279"/>
    </source>
</evidence>
<feature type="compositionally biased region" description="Pro residues" evidence="1">
    <location>
        <begin position="183"/>
        <end position="207"/>
    </location>
</feature>
<feature type="compositionally biased region" description="Low complexity" evidence="1">
    <location>
        <begin position="164"/>
        <end position="182"/>
    </location>
</feature>
<sequence length="238" mass="25676">MFDWSRHSGRLRPLRLATRTFLLPEFLPFPSYVASISTIQSSFRLPAIAPSKRASPYNIASRFSPSRRPYPTLDSQGWQPQQFASTSSQQYPSLSKFDDSFMGLPAGNDFGFGSGHVGYGPQTFIPNPSLPLLPFDPAPSIPVLAHSEYAAFLPSAYPSPPISTPQSISAPSPSTTSCTLAPSPSPIPTPVPPKPPPNVLPKLPRPVPRPHRTDPAPRLSTYRSSTASITSSLPVAKS</sequence>
<organism evidence="2 3">
    <name type="scientific">Sphaerobolus stellatus (strain SS14)</name>
    <dbReference type="NCBI Taxonomy" id="990650"/>
    <lineage>
        <taxon>Eukaryota</taxon>
        <taxon>Fungi</taxon>
        <taxon>Dikarya</taxon>
        <taxon>Basidiomycota</taxon>
        <taxon>Agaricomycotina</taxon>
        <taxon>Agaricomycetes</taxon>
        <taxon>Phallomycetidae</taxon>
        <taxon>Geastrales</taxon>
        <taxon>Sphaerobolaceae</taxon>
        <taxon>Sphaerobolus</taxon>
    </lineage>
</organism>
<accession>A0A0C9W4T2</accession>
<feature type="compositionally biased region" description="Polar residues" evidence="1">
    <location>
        <begin position="221"/>
        <end position="238"/>
    </location>
</feature>
<evidence type="ECO:0000313" key="2">
    <source>
        <dbReference type="EMBL" id="KIJ47975.1"/>
    </source>
</evidence>
<reference evidence="2 3" key="1">
    <citation type="submission" date="2014-06" db="EMBL/GenBank/DDBJ databases">
        <title>Evolutionary Origins and Diversification of the Mycorrhizal Mutualists.</title>
        <authorList>
            <consortium name="DOE Joint Genome Institute"/>
            <consortium name="Mycorrhizal Genomics Consortium"/>
            <person name="Kohler A."/>
            <person name="Kuo A."/>
            <person name="Nagy L.G."/>
            <person name="Floudas D."/>
            <person name="Copeland A."/>
            <person name="Barry K.W."/>
            <person name="Cichocki N."/>
            <person name="Veneault-Fourrey C."/>
            <person name="LaButti K."/>
            <person name="Lindquist E.A."/>
            <person name="Lipzen A."/>
            <person name="Lundell T."/>
            <person name="Morin E."/>
            <person name="Murat C."/>
            <person name="Riley R."/>
            <person name="Ohm R."/>
            <person name="Sun H."/>
            <person name="Tunlid A."/>
            <person name="Henrissat B."/>
            <person name="Grigoriev I.V."/>
            <person name="Hibbett D.S."/>
            <person name="Martin F."/>
        </authorList>
    </citation>
    <scope>NUCLEOTIDE SEQUENCE [LARGE SCALE GENOMIC DNA]</scope>
    <source>
        <strain evidence="2 3">SS14</strain>
    </source>
</reference>
<gene>
    <name evidence="2" type="ORF">M422DRAFT_248120</name>
</gene>
<dbReference type="AlphaFoldDB" id="A0A0C9W4T2"/>
<keyword evidence="3" id="KW-1185">Reference proteome</keyword>
<dbReference type="EMBL" id="KN837099">
    <property type="protein sequence ID" value="KIJ47975.1"/>
    <property type="molecule type" value="Genomic_DNA"/>
</dbReference>
<proteinExistence type="predicted"/>
<evidence type="ECO:0000256" key="1">
    <source>
        <dbReference type="SAM" id="MobiDB-lite"/>
    </source>
</evidence>
<name>A0A0C9W4T2_SPHS4</name>
<feature type="region of interest" description="Disordered" evidence="1">
    <location>
        <begin position="161"/>
        <end position="238"/>
    </location>
</feature>
<dbReference type="HOGENOM" id="CLU_1166474_0_0_1"/>
<protein>
    <submittedName>
        <fullName evidence="2">Uncharacterized protein</fullName>
    </submittedName>
</protein>